<keyword evidence="1" id="KW-0812">Transmembrane</keyword>
<evidence type="ECO:0000313" key="2">
    <source>
        <dbReference type="EMBL" id="UPW36481.1"/>
    </source>
</evidence>
<protein>
    <submittedName>
        <fullName evidence="2">Uncharacterized protein</fullName>
    </submittedName>
</protein>
<proteinExistence type="predicted"/>
<name>A0A976N033_9VIRU</name>
<reference evidence="2" key="1">
    <citation type="submission" date="2022-02" db="EMBL/GenBank/DDBJ databases">
        <title>Towards deciphering the DNA virus diversity associated with rodent species in the families Cricetidae and Heteromyidae.</title>
        <authorList>
            <person name="Lund M."/>
            <person name="Larsen B.B."/>
            <person name="Gryseels S."/>
            <person name="Kraberger S."/>
            <person name="Rowsey D.M."/>
            <person name="Steger L."/>
            <person name="Yule K.M."/>
            <person name="Upham N.S."/>
            <person name="Worobey M."/>
            <person name="Van Doorslaer K."/>
            <person name="Varsani A."/>
        </authorList>
    </citation>
    <scope>NUCLEOTIDE SEQUENCE</scope>
    <source>
        <strain evidence="2">UA08Rod_4577</strain>
    </source>
</reference>
<sequence>MDRRLMNQKPNVSALQKSPAIMSAMSQAVNAIGSVATSSIGDGQADLHSQQEAANDKKNITTGTSVVASILAIVGTILSFV</sequence>
<feature type="transmembrane region" description="Helical" evidence="1">
    <location>
        <begin position="60"/>
        <end position="80"/>
    </location>
</feature>
<organism evidence="2">
    <name type="scientific">Sigmofec virus UA08Rod_4577</name>
    <dbReference type="NCBI Taxonomy" id="2929404"/>
    <lineage>
        <taxon>Viruses</taxon>
        <taxon>Monodnaviria</taxon>
        <taxon>Sangervirae</taxon>
        <taxon>Phixviricota</taxon>
        <taxon>Malgrandaviricetes</taxon>
        <taxon>Petitvirales</taxon>
        <taxon>Microviridae</taxon>
    </lineage>
</organism>
<keyword evidence="1" id="KW-0472">Membrane</keyword>
<accession>A0A976N033</accession>
<evidence type="ECO:0000256" key="1">
    <source>
        <dbReference type="SAM" id="Phobius"/>
    </source>
</evidence>
<dbReference type="EMBL" id="OM869567">
    <property type="protein sequence ID" value="UPW36481.1"/>
    <property type="molecule type" value="Genomic_DNA"/>
</dbReference>
<keyword evidence="1" id="KW-1133">Transmembrane helix</keyword>